<dbReference type="PANTHER" id="PTHR40111:SF1">
    <property type="entry name" value="CEPHALOSPORIN-C DEACETYLASE"/>
    <property type="match status" value="1"/>
</dbReference>
<feature type="active site" description="Charge relay system" evidence="1">
    <location>
        <position position="271"/>
    </location>
</feature>
<evidence type="ECO:0000256" key="1">
    <source>
        <dbReference type="PIRSR" id="PIRSR639069-1"/>
    </source>
</evidence>
<dbReference type="InterPro" id="IPR039069">
    <property type="entry name" value="CE7"/>
</dbReference>
<feature type="domain" description="Acetyl xylan esterase" evidence="3">
    <location>
        <begin position="2"/>
        <end position="316"/>
    </location>
</feature>
<reference evidence="4 5" key="1">
    <citation type="submission" date="2020-08" db="EMBL/GenBank/DDBJ databases">
        <title>Sequencing the genomes of 1000 actinobacteria strains.</title>
        <authorList>
            <person name="Klenk H.-P."/>
        </authorList>
    </citation>
    <scope>NUCLEOTIDE SEQUENCE [LARGE SCALE GENOMIC DNA]</scope>
    <source>
        <strain evidence="4 5">DSM 45518</strain>
    </source>
</reference>
<dbReference type="InterPro" id="IPR008391">
    <property type="entry name" value="AXE1_dom"/>
</dbReference>
<dbReference type="GO" id="GO:0047739">
    <property type="term" value="F:cephalosporin-C deacetylase activity"/>
    <property type="evidence" value="ECO:0007669"/>
    <property type="project" value="UniProtKB-EC"/>
</dbReference>
<dbReference type="RefSeq" id="WP_184951277.1">
    <property type="nucleotide sequence ID" value="NZ_BOMC01000064.1"/>
</dbReference>
<evidence type="ECO:0000259" key="3">
    <source>
        <dbReference type="Pfam" id="PF05448"/>
    </source>
</evidence>
<sequence length="324" mass="34871">MLTDLSPDQLATYRSSQTAPGGFDEFWAETLAEAGKHDIDVRLHEVTTNLTTLSTYDVTFRGYAGQDVRAWLRVPAHATGPLPTVVQYVGYGGGRGHALENLLWASAGFAHLQMDTRGQGSGWSLGDTPDEAPSQPQVPGVVTRGILDPATYYYRRMFTDAVRAVDAARSLDVVDNARIAVLGGSQGGGNALAVAGLRDDLAAAVAFVPFLCDFPRALQVTESYPYKEIIDYLVVHRTDVDAVRRTLAFFDGVNFAARASAPALFSAALRDTVCPPSTVFGAFHEYTGDKQIEVWEFNGHEGGGILDEARALEFLRGRLGAGGI</sequence>
<dbReference type="Pfam" id="PF05448">
    <property type="entry name" value="AXE1"/>
    <property type="match status" value="1"/>
</dbReference>
<dbReference type="EMBL" id="JACHMF010000001">
    <property type="protein sequence ID" value="MBB4692575.1"/>
    <property type="molecule type" value="Genomic_DNA"/>
</dbReference>
<keyword evidence="4" id="KW-0378">Hydrolase</keyword>
<proteinExistence type="predicted"/>
<feature type="active site" description="Nucleophile" evidence="1">
    <location>
        <position position="185"/>
    </location>
</feature>
<feature type="active site" description="Charge relay system" evidence="1">
    <location>
        <position position="300"/>
    </location>
</feature>
<accession>A0A7W7G1W5</accession>
<dbReference type="Gene3D" id="3.40.50.1820">
    <property type="entry name" value="alpha/beta hydrolase"/>
    <property type="match status" value="1"/>
</dbReference>
<name>A0A7W7G1W5_9ACTN</name>
<feature type="binding site" evidence="2">
    <location>
        <position position="91"/>
    </location>
    <ligand>
        <name>substrate</name>
    </ligand>
</feature>
<evidence type="ECO:0000313" key="4">
    <source>
        <dbReference type="EMBL" id="MBB4692575.1"/>
    </source>
</evidence>
<dbReference type="EC" id="3.1.1.41" evidence="4"/>
<keyword evidence="5" id="KW-1185">Reference proteome</keyword>
<dbReference type="AlphaFoldDB" id="A0A7W7G1W5"/>
<gene>
    <name evidence="4" type="ORF">BKA14_002723</name>
</gene>
<dbReference type="GO" id="GO:0005976">
    <property type="term" value="P:polysaccharide metabolic process"/>
    <property type="evidence" value="ECO:0007669"/>
    <property type="project" value="TreeGrafter"/>
</dbReference>
<dbReference type="Proteomes" id="UP000542742">
    <property type="component" value="Unassembled WGS sequence"/>
</dbReference>
<evidence type="ECO:0000313" key="5">
    <source>
        <dbReference type="Proteomes" id="UP000542742"/>
    </source>
</evidence>
<evidence type="ECO:0000256" key="2">
    <source>
        <dbReference type="PIRSR" id="PIRSR639069-2"/>
    </source>
</evidence>
<comment type="caution">
    <text evidence="4">The sequence shown here is derived from an EMBL/GenBank/DDBJ whole genome shotgun (WGS) entry which is preliminary data.</text>
</comment>
<dbReference type="InterPro" id="IPR029058">
    <property type="entry name" value="AB_hydrolase_fold"/>
</dbReference>
<protein>
    <submittedName>
        <fullName evidence="4">Cephalosporin-C deacetylase</fullName>
        <ecNumber evidence="4">3.1.1.41</ecNumber>
    </submittedName>
</protein>
<organism evidence="4 5">
    <name type="scientific">Paractinoplanes abujensis</name>
    <dbReference type="NCBI Taxonomy" id="882441"/>
    <lineage>
        <taxon>Bacteria</taxon>
        <taxon>Bacillati</taxon>
        <taxon>Actinomycetota</taxon>
        <taxon>Actinomycetes</taxon>
        <taxon>Micromonosporales</taxon>
        <taxon>Micromonosporaceae</taxon>
        <taxon>Paractinoplanes</taxon>
    </lineage>
</organism>
<dbReference type="PANTHER" id="PTHR40111">
    <property type="entry name" value="CEPHALOSPORIN-C DEACETYLASE"/>
    <property type="match status" value="1"/>
</dbReference>
<dbReference type="SUPFAM" id="SSF53474">
    <property type="entry name" value="alpha/beta-Hydrolases"/>
    <property type="match status" value="1"/>
</dbReference>